<dbReference type="AlphaFoldDB" id="A0A5B7JA75"/>
<keyword evidence="3" id="KW-1185">Reference proteome</keyword>
<evidence type="ECO:0000313" key="3">
    <source>
        <dbReference type="Proteomes" id="UP000324222"/>
    </source>
</evidence>
<evidence type="ECO:0000256" key="1">
    <source>
        <dbReference type="SAM" id="MobiDB-lite"/>
    </source>
</evidence>
<reference evidence="2 3" key="1">
    <citation type="submission" date="2019-05" db="EMBL/GenBank/DDBJ databases">
        <title>Another draft genome of Portunus trituberculatus and its Hox gene families provides insights of decapod evolution.</title>
        <authorList>
            <person name="Jeong J.-H."/>
            <person name="Song I."/>
            <person name="Kim S."/>
            <person name="Choi T."/>
            <person name="Kim D."/>
            <person name="Ryu S."/>
            <person name="Kim W."/>
        </authorList>
    </citation>
    <scope>NUCLEOTIDE SEQUENCE [LARGE SCALE GENOMIC DNA]</scope>
    <source>
        <tissue evidence="2">Muscle</tissue>
    </source>
</reference>
<feature type="compositionally biased region" description="Low complexity" evidence="1">
    <location>
        <begin position="50"/>
        <end position="59"/>
    </location>
</feature>
<gene>
    <name evidence="2" type="ORF">E2C01_089955</name>
</gene>
<sequence>MRKRKEHDERWMKRKVESREVDTMMSDKGCESPSHYTPLHHTPTPHHHTTTPSHLSKLTQGKGLS</sequence>
<feature type="compositionally biased region" description="Basic and acidic residues" evidence="1">
    <location>
        <begin position="1"/>
        <end position="22"/>
    </location>
</feature>
<accession>A0A5B7JA75</accession>
<dbReference type="Proteomes" id="UP000324222">
    <property type="component" value="Unassembled WGS sequence"/>
</dbReference>
<dbReference type="EMBL" id="VSRR010099822">
    <property type="protein sequence ID" value="MPC94771.1"/>
    <property type="molecule type" value="Genomic_DNA"/>
</dbReference>
<proteinExistence type="predicted"/>
<organism evidence="2 3">
    <name type="scientific">Portunus trituberculatus</name>
    <name type="common">Swimming crab</name>
    <name type="synonym">Neptunus trituberculatus</name>
    <dbReference type="NCBI Taxonomy" id="210409"/>
    <lineage>
        <taxon>Eukaryota</taxon>
        <taxon>Metazoa</taxon>
        <taxon>Ecdysozoa</taxon>
        <taxon>Arthropoda</taxon>
        <taxon>Crustacea</taxon>
        <taxon>Multicrustacea</taxon>
        <taxon>Malacostraca</taxon>
        <taxon>Eumalacostraca</taxon>
        <taxon>Eucarida</taxon>
        <taxon>Decapoda</taxon>
        <taxon>Pleocyemata</taxon>
        <taxon>Brachyura</taxon>
        <taxon>Eubrachyura</taxon>
        <taxon>Portunoidea</taxon>
        <taxon>Portunidae</taxon>
        <taxon>Portuninae</taxon>
        <taxon>Portunus</taxon>
    </lineage>
</organism>
<name>A0A5B7JA75_PORTR</name>
<evidence type="ECO:0000313" key="2">
    <source>
        <dbReference type="EMBL" id="MPC94771.1"/>
    </source>
</evidence>
<feature type="compositionally biased region" description="Low complexity" evidence="1">
    <location>
        <begin position="32"/>
        <end position="42"/>
    </location>
</feature>
<protein>
    <submittedName>
        <fullName evidence="2">Uncharacterized protein</fullName>
    </submittedName>
</protein>
<comment type="caution">
    <text evidence="2">The sequence shown here is derived from an EMBL/GenBank/DDBJ whole genome shotgun (WGS) entry which is preliminary data.</text>
</comment>
<feature type="region of interest" description="Disordered" evidence="1">
    <location>
        <begin position="1"/>
        <end position="65"/>
    </location>
</feature>